<dbReference type="AlphaFoldDB" id="A0A4C1U877"/>
<dbReference type="Gene3D" id="3.30.420.10">
    <property type="entry name" value="Ribonuclease H-like superfamily/Ribonuclease H"/>
    <property type="match status" value="1"/>
</dbReference>
<accession>A0A4C1U877</accession>
<dbReference type="GO" id="GO:0003676">
    <property type="term" value="F:nucleic acid binding"/>
    <property type="evidence" value="ECO:0007669"/>
    <property type="project" value="InterPro"/>
</dbReference>
<evidence type="ECO:0000313" key="1">
    <source>
        <dbReference type="EMBL" id="GBP22134.1"/>
    </source>
</evidence>
<dbReference type="InterPro" id="IPR036397">
    <property type="entry name" value="RNaseH_sf"/>
</dbReference>
<dbReference type="InterPro" id="IPR052709">
    <property type="entry name" value="Transposase-MT_Hybrid"/>
</dbReference>
<reference evidence="1 2" key="1">
    <citation type="journal article" date="2019" name="Commun. Biol.">
        <title>The bagworm genome reveals a unique fibroin gene that provides high tensile strength.</title>
        <authorList>
            <person name="Kono N."/>
            <person name="Nakamura H."/>
            <person name="Ohtoshi R."/>
            <person name="Tomita M."/>
            <person name="Numata K."/>
            <person name="Arakawa K."/>
        </authorList>
    </citation>
    <scope>NUCLEOTIDE SEQUENCE [LARGE SCALE GENOMIC DNA]</scope>
</reference>
<keyword evidence="2" id="KW-1185">Reference proteome</keyword>
<dbReference type="PANTHER" id="PTHR46060">
    <property type="entry name" value="MARINER MOS1 TRANSPOSASE-LIKE PROTEIN"/>
    <property type="match status" value="1"/>
</dbReference>
<sequence length="131" mass="15057">MHERSPPPKRNPKNVLPNPKVNLVSITVAQYWFKGFLSSTFDVKDEPRSVRPVTDKFDAILEKVEQGDESWIYAYDPETKQQLTVWVFQDDPKPAKVIRAKRSLKLVACFFSINGYVVTTLLDNRKTGNSE</sequence>
<dbReference type="OrthoDB" id="6760456at2759"/>
<name>A0A4C1U877_EUMVA</name>
<protein>
    <recommendedName>
        <fullName evidence="3">Mariner Mos1 transposase</fullName>
    </recommendedName>
</protein>
<gene>
    <name evidence="1" type="ORF">EVAR_10643_1</name>
</gene>
<evidence type="ECO:0008006" key="3">
    <source>
        <dbReference type="Google" id="ProtNLM"/>
    </source>
</evidence>
<dbReference type="EMBL" id="BGZK01000137">
    <property type="protein sequence ID" value="GBP22134.1"/>
    <property type="molecule type" value="Genomic_DNA"/>
</dbReference>
<dbReference type="PANTHER" id="PTHR46060:SF1">
    <property type="entry name" value="MARINER MOS1 TRANSPOSASE-LIKE PROTEIN"/>
    <property type="match status" value="1"/>
</dbReference>
<organism evidence="1 2">
    <name type="scientific">Eumeta variegata</name>
    <name type="common">Bagworm moth</name>
    <name type="synonym">Eumeta japonica</name>
    <dbReference type="NCBI Taxonomy" id="151549"/>
    <lineage>
        <taxon>Eukaryota</taxon>
        <taxon>Metazoa</taxon>
        <taxon>Ecdysozoa</taxon>
        <taxon>Arthropoda</taxon>
        <taxon>Hexapoda</taxon>
        <taxon>Insecta</taxon>
        <taxon>Pterygota</taxon>
        <taxon>Neoptera</taxon>
        <taxon>Endopterygota</taxon>
        <taxon>Lepidoptera</taxon>
        <taxon>Glossata</taxon>
        <taxon>Ditrysia</taxon>
        <taxon>Tineoidea</taxon>
        <taxon>Psychidae</taxon>
        <taxon>Oiketicinae</taxon>
        <taxon>Eumeta</taxon>
    </lineage>
</organism>
<comment type="caution">
    <text evidence="1">The sequence shown here is derived from an EMBL/GenBank/DDBJ whole genome shotgun (WGS) entry which is preliminary data.</text>
</comment>
<proteinExistence type="predicted"/>
<evidence type="ECO:0000313" key="2">
    <source>
        <dbReference type="Proteomes" id="UP000299102"/>
    </source>
</evidence>
<dbReference type="Proteomes" id="UP000299102">
    <property type="component" value="Unassembled WGS sequence"/>
</dbReference>